<reference evidence="3" key="1">
    <citation type="journal article" date="2014" name="Int. J. Syst. Evol. Microbiol.">
        <title>Complete genome sequence of Corynebacterium casei LMG S-19264T (=DSM 44701T), isolated from a smear-ripened cheese.</title>
        <authorList>
            <consortium name="US DOE Joint Genome Institute (JGI-PGF)"/>
            <person name="Walter F."/>
            <person name="Albersmeier A."/>
            <person name="Kalinowski J."/>
            <person name="Ruckert C."/>
        </authorList>
    </citation>
    <scope>NUCLEOTIDE SEQUENCE</scope>
    <source>
        <strain evidence="3">CGMCC 1.15880</strain>
    </source>
</reference>
<dbReference type="InterPro" id="IPR050249">
    <property type="entry name" value="Pseudomonas-type_ThrB"/>
</dbReference>
<dbReference type="Proteomes" id="UP000628017">
    <property type="component" value="Unassembled WGS sequence"/>
</dbReference>
<evidence type="ECO:0000259" key="2">
    <source>
        <dbReference type="Pfam" id="PF01636"/>
    </source>
</evidence>
<dbReference type="InterPro" id="IPR011009">
    <property type="entry name" value="Kinase-like_dom_sf"/>
</dbReference>
<evidence type="ECO:0000313" key="4">
    <source>
        <dbReference type="Proteomes" id="UP000628017"/>
    </source>
</evidence>
<keyword evidence="3" id="KW-0808">Transferase</keyword>
<dbReference type="AlphaFoldDB" id="A0A916VQD3"/>
<dbReference type="PANTHER" id="PTHR21064">
    <property type="entry name" value="AMINOGLYCOSIDE PHOSPHOTRANSFERASE DOMAIN-CONTAINING PROTEIN-RELATED"/>
    <property type="match status" value="1"/>
</dbReference>
<organism evidence="3 4">
    <name type="scientific">Neptunicoccus cionae</name>
    <dbReference type="NCBI Taxonomy" id="2035344"/>
    <lineage>
        <taxon>Bacteria</taxon>
        <taxon>Pseudomonadati</taxon>
        <taxon>Pseudomonadota</taxon>
        <taxon>Alphaproteobacteria</taxon>
        <taxon>Rhodobacterales</taxon>
        <taxon>Paracoccaceae</taxon>
        <taxon>Neptunicoccus</taxon>
    </lineage>
</organism>
<sequence>MTDALAQLAIARWDVDATSVELVAERENRVFRVITPDATYALRQHRSGYRTDAQLSSELAWMKSLDTAGLSLPRPIAGSDGAHLQLVNEAQFDLLTWLSGRQLGAFGTPLDLDDPERTFHDLGQAMARLHKASDAWTVPAGFTRPRWDADGLIGETPQWGRFWENPTLTPDQKTLFETFRAEATATLSEGQHDFGLIHADLLRENILIDGRDLHLIDFDDGGPGYRLFELATTIFRIREETNAPVLQSALIEGYQSERTINITHLPLFIALRACTYVGWIVTRMELQGAQERNKQHINNATQVVTNWLNSGGTHV</sequence>
<dbReference type="GO" id="GO:0009088">
    <property type="term" value="P:threonine biosynthetic process"/>
    <property type="evidence" value="ECO:0007669"/>
    <property type="project" value="TreeGrafter"/>
</dbReference>
<reference evidence="3" key="2">
    <citation type="submission" date="2020-09" db="EMBL/GenBank/DDBJ databases">
        <authorList>
            <person name="Sun Q."/>
            <person name="Zhou Y."/>
        </authorList>
    </citation>
    <scope>NUCLEOTIDE SEQUENCE</scope>
    <source>
        <strain evidence="3">CGMCC 1.15880</strain>
    </source>
</reference>
<comment type="caution">
    <text evidence="3">The sequence shown here is derived from an EMBL/GenBank/DDBJ whole genome shotgun (WGS) entry which is preliminary data.</text>
</comment>
<comment type="similarity">
    <text evidence="1">Belongs to the pseudomonas-type ThrB family.</text>
</comment>
<dbReference type="EMBL" id="BMKA01000002">
    <property type="protein sequence ID" value="GGA17741.1"/>
    <property type="molecule type" value="Genomic_DNA"/>
</dbReference>
<evidence type="ECO:0000256" key="1">
    <source>
        <dbReference type="ARBA" id="ARBA00038240"/>
    </source>
</evidence>
<evidence type="ECO:0000313" key="3">
    <source>
        <dbReference type="EMBL" id="GGA17741.1"/>
    </source>
</evidence>
<dbReference type="RefSeq" id="WP_188673608.1">
    <property type="nucleotide sequence ID" value="NZ_BMKA01000002.1"/>
</dbReference>
<proteinExistence type="inferred from homology"/>
<dbReference type="PANTHER" id="PTHR21064:SF6">
    <property type="entry name" value="AMINOGLYCOSIDE PHOSPHOTRANSFERASE DOMAIN-CONTAINING PROTEIN"/>
    <property type="match status" value="1"/>
</dbReference>
<accession>A0A916VQD3</accession>
<keyword evidence="4" id="KW-1185">Reference proteome</keyword>
<dbReference type="InterPro" id="IPR002575">
    <property type="entry name" value="Aminoglycoside_PTrfase"/>
</dbReference>
<gene>
    <name evidence="3" type="ORF">GCM10011498_17940</name>
</gene>
<dbReference type="Pfam" id="PF01636">
    <property type="entry name" value="APH"/>
    <property type="match status" value="1"/>
</dbReference>
<dbReference type="SUPFAM" id="SSF56112">
    <property type="entry name" value="Protein kinase-like (PK-like)"/>
    <property type="match status" value="1"/>
</dbReference>
<feature type="domain" description="Aminoglycoside phosphotransferase" evidence="2">
    <location>
        <begin position="25"/>
        <end position="247"/>
    </location>
</feature>
<dbReference type="GO" id="GO:0004413">
    <property type="term" value="F:homoserine kinase activity"/>
    <property type="evidence" value="ECO:0007669"/>
    <property type="project" value="TreeGrafter"/>
</dbReference>
<protein>
    <submittedName>
        <fullName evidence="3">Homoserine kinase</fullName>
    </submittedName>
</protein>
<keyword evidence="3" id="KW-0418">Kinase</keyword>
<dbReference type="Gene3D" id="3.90.1200.10">
    <property type="match status" value="1"/>
</dbReference>
<name>A0A916VQD3_9RHOB</name>